<accession>A0A6C0P9S6</accession>
<gene>
    <name evidence="3" type="ORF">GZH47_27620</name>
</gene>
<evidence type="ECO:0000256" key="1">
    <source>
        <dbReference type="SAM" id="SignalP"/>
    </source>
</evidence>
<dbReference type="PANTHER" id="PTHR30032:SF4">
    <property type="entry name" value="AMIDASE ENHANCER"/>
    <property type="match status" value="1"/>
</dbReference>
<dbReference type="InterPro" id="IPR051922">
    <property type="entry name" value="Bact_Sporulation_Assoc"/>
</dbReference>
<keyword evidence="1" id="KW-0732">Signal</keyword>
<sequence length="703" mass="74390">MPKAKRTIAIIAAGVTALSIWTSSPSEGAAVPTLDTIRVGIFLNTSKYTLNTAVSTFSSSGSLKVGIRLPSSVVPLFATSAGEIIRFTMDDYKPQLFETTDYMTALNVMKRLKALGASGIMTAVTDPRGKVYQISEGSYTTAADASAAGSKWLKDATIAGYVGKTAKAALIGPLHLETGMKYASKSEAAAAAQKLTAKGIEAYAAMKQNGTASGIYTVLIGAESDAAALSAVKSKALQADASLAMSQTDAKSAYMLIRDDYTTAESASKPPVALYSVPLADTKVWIETKDPSGIKLAERYSRSYRGSFEVSGMNNKMAVINEVPFEQYVYAVVGAEMPASWPAEALKAQAVAARTYALYQGFGYQIAHVVDTTLSQAYGGIGSEKPATIAAVDATQGQVAMYDGKVINTVFSSSAGGFTADATEIWGSAVDYLKSIQSPDTSSENGLYKWYRVVLSNNLVGYIREDLLEDTGQKSVSGQAVLRVKGDGTKVRPIPLVQDNVQVVDTVNKGTLVVQLEKVTQSNEMNWVRGTYSAADMLKLTQGKLVKAISGPIRTLSISKMGPSGRPTEIQANGQVISVKNPDAYRAAFGGLPSTLFKIDETAKLTIAGSGGATSDRPSDSGAMYMIGGNGKNQELKAANFFVLNGSGEVRAATKDPAFRFVGAGNGHGVGLSQYGARGLANLGYDYKYIMQYYYKDAKIVKE</sequence>
<dbReference type="InterPro" id="IPR013486">
    <property type="entry name" value="SpoIID/LytB"/>
</dbReference>
<dbReference type="EMBL" id="CP048286">
    <property type="protein sequence ID" value="QHW35324.1"/>
    <property type="molecule type" value="Genomic_DNA"/>
</dbReference>
<name>A0A6C0P9S6_9BACL</name>
<organism evidence="3 4">
    <name type="scientific">Paenibacillus rhizovicinus</name>
    <dbReference type="NCBI Taxonomy" id="2704463"/>
    <lineage>
        <taxon>Bacteria</taxon>
        <taxon>Bacillati</taxon>
        <taxon>Bacillota</taxon>
        <taxon>Bacilli</taxon>
        <taxon>Bacillales</taxon>
        <taxon>Paenibacillaceae</taxon>
        <taxon>Paenibacillus</taxon>
    </lineage>
</organism>
<proteinExistence type="predicted"/>
<dbReference type="InterPro" id="IPR013693">
    <property type="entry name" value="SpoIID/LytB_N"/>
</dbReference>
<keyword evidence="4" id="KW-1185">Reference proteome</keyword>
<evidence type="ECO:0000313" key="3">
    <source>
        <dbReference type="EMBL" id="QHW35324.1"/>
    </source>
</evidence>
<evidence type="ECO:0000259" key="2">
    <source>
        <dbReference type="Pfam" id="PF08486"/>
    </source>
</evidence>
<feature type="signal peptide" evidence="1">
    <location>
        <begin position="1"/>
        <end position="28"/>
    </location>
</feature>
<dbReference type="GO" id="GO:0030435">
    <property type="term" value="P:sporulation resulting in formation of a cellular spore"/>
    <property type="evidence" value="ECO:0007669"/>
    <property type="project" value="InterPro"/>
</dbReference>
<dbReference type="GO" id="GO:0030288">
    <property type="term" value="C:outer membrane-bounded periplasmic space"/>
    <property type="evidence" value="ECO:0007669"/>
    <property type="project" value="TreeGrafter"/>
</dbReference>
<protein>
    <submittedName>
        <fullName evidence="3">SpoIID/LytB domain-containing protein</fullName>
    </submittedName>
</protein>
<dbReference type="AlphaFoldDB" id="A0A6C0P9S6"/>
<dbReference type="Proteomes" id="UP000479114">
    <property type="component" value="Chromosome"/>
</dbReference>
<feature type="chain" id="PRO_5025485442" evidence="1">
    <location>
        <begin position="29"/>
        <end position="703"/>
    </location>
</feature>
<reference evidence="3 4" key="1">
    <citation type="submission" date="2020-02" db="EMBL/GenBank/DDBJ databases">
        <title>Paenibacillus sp. nov., isolated from rhizosphere soil of tomato.</title>
        <authorList>
            <person name="Weon H.-Y."/>
            <person name="Lee S.A."/>
        </authorList>
    </citation>
    <scope>NUCLEOTIDE SEQUENCE [LARGE SCALE GENOMIC DNA]</scope>
    <source>
        <strain evidence="3 4">14171R-81</strain>
    </source>
</reference>
<dbReference type="KEGG" id="prz:GZH47_27620"/>
<dbReference type="NCBIfam" id="TIGR02669">
    <property type="entry name" value="SpoIID_LytB"/>
    <property type="match status" value="1"/>
</dbReference>
<evidence type="ECO:0000313" key="4">
    <source>
        <dbReference type="Proteomes" id="UP000479114"/>
    </source>
</evidence>
<dbReference type="Pfam" id="PF08486">
    <property type="entry name" value="SpoIID"/>
    <property type="match status" value="1"/>
</dbReference>
<dbReference type="PANTHER" id="PTHR30032">
    <property type="entry name" value="N-ACETYLMURAMOYL-L-ALANINE AMIDASE-RELATED"/>
    <property type="match status" value="1"/>
</dbReference>
<feature type="domain" description="Sporulation stage II protein D amidase enhancer LytB N-terminal" evidence="2">
    <location>
        <begin position="314"/>
        <end position="402"/>
    </location>
</feature>